<evidence type="ECO:0000259" key="6">
    <source>
        <dbReference type="PROSITE" id="PS50801"/>
    </source>
</evidence>
<feature type="transmembrane region" description="Helical" evidence="5">
    <location>
        <begin position="136"/>
        <end position="155"/>
    </location>
</feature>
<sequence>MARALLASFANRIERPDLRLSPNDELTPSRIKIELLSGLTVALALVPEAVAFAFVAGVHPLVGLYAAFMVGLITAVIGGRPGMISGATGALAVVMVALVAQHGVEYLFATVVLMGLLQVFAGVMHWGKFIRLVPHPVMLGFVNGLAIVIFLAQMTQFKVPGTIETAGHGSVGGEWLSGLPLVMMLGLVGLTMLIIWGLPKITSIIPAPLAGIGVVAGLVIAFGIDVPTVGDMASIKGGLPSFHNPFGTGVGLYGTALAPFTLETLWIILPYAVILAAIGLIESLLTLNLVGEMTGQRGGASQECIAQGTSNVITGFFGGMGGCAMIGQSMINVRSGGRTRIAGIAAAIFLLLFIVVASSWIEMIPLAALVGVMFMVVIGTFAWNSLKILRRVPRTDAFVILLVTAVTVYEDLAVAVVVGVIVSALAYAWNAAARIHAITREEDGAKVYDVEGPLFFGSAEGFIELFDVKNDPDLVVIEFARSRVVDQSALQAIEAVALKYEALGKKAQLRHLSRDCHDLLTKAGHLVVDSDDDPDYEVAADYSVKTGILGGH</sequence>
<evidence type="ECO:0000256" key="4">
    <source>
        <dbReference type="ARBA" id="ARBA00023136"/>
    </source>
</evidence>
<keyword evidence="8" id="KW-1185">Reference proteome</keyword>
<dbReference type="SUPFAM" id="SSF52091">
    <property type="entry name" value="SpoIIaa-like"/>
    <property type="match status" value="1"/>
</dbReference>
<feature type="transmembrane region" description="Helical" evidence="5">
    <location>
        <begin position="341"/>
        <end position="361"/>
    </location>
</feature>
<evidence type="ECO:0000313" key="7">
    <source>
        <dbReference type="EMBL" id="SPF75579.1"/>
    </source>
</evidence>
<dbReference type="RefSeq" id="WP_108855663.1">
    <property type="nucleotide sequence ID" value="NZ_OMOI01000001.1"/>
</dbReference>
<evidence type="ECO:0000256" key="2">
    <source>
        <dbReference type="ARBA" id="ARBA00022692"/>
    </source>
</evidence>
<accession>A0A2R8AI68</accession>
<keyword evidence="3 5" id="KW-1133">Transmembrane helix</keyword>
<feature type="transmembrane region" description="Helical" evidence="5">
    <location>
        <begin position="398"/>
        <end position="429"/>
    </location>
</feature>
<evidence type="ECO:0000313" key="8">
    <source>
        <dbReference type="Proteomes" id="UP000244911"/>
    </source>
</evidence>
<feature type="transmembrane region" description="Helical" evidence="5">
    <location>
        <begin position="35"/>
        <end position="55"/>
    </location>
</feature>
<dbReference type="EMBL" id="OMOI01000001">
    <property type="protein sequence ID" value="SPF75579.1"/>
    <property type="molecule type" value="Genomic_DNA"/>
</dbReference>
<evidence type="ECO:0000256" key="1">
    <source>
        <dbReference type="ARBA" id="ARBA00004141"/>
    </source>
</evidence>
<name>A0A2R8AI68_9RHOB</name>
<reference evidence="7 8" key="1">
    <citation type="submission" date="2018-03" db="EMBL/GenBank/DDBJ databases">
        <authorList>
            <person name="Keele B.F."/>
        </authorList>
    </citation>
    <scope>NUCLEOTIDE SEQUENCE [LARGE SCALE GENOMIC DNA]</scope>
    <source>
        <strain evidence="7 8">CECT 8811</strain>
    </source>
</reference>
<evidence type="ECO:0000256" key="5">
    <source>
        <dbReference type="SAM" id="Phobius"/>
    </source>
</evidence>
<dbReference type="CDD" id="cd07042">
    <property type="entry name" value="STAS_SulP_like_sulfate_transporter"/>
    <property type="match status" value="1"/>
</dbReference>
<feature type="transmembrane region" description="Helical" evidence="5">
    <location>
        <begin position="265"/>
        <end position="287"/>
    </location>
</feature>
<keyword evidence="2 5" id="KW-0812">Transmembrane</keyword>
<dbReference type="InterPro" id="IPR002645">
    <property type="entry name" value="STAS_dom"/>
</dbReference>
<evidence type="ECO:0000256" key="3">
    <source>
        <dbReference type="ARBA" id="ARBA00022989"/>
    </source>
</evidence>
<dbReference type="AlphaFoldDB" id="A0A2R8AI68"/>
<dbReference type="Gene3D" id="3.30.750.24">
    <property type="entry name" value="STAS domain"/>
    <property type="match status" value="1"/>
</dbReference>
<dbReference type="GO" id="GO:0016020">
    <property type="term" value="C:membrane"/>
    <property type="evidence" value="ECO:0007669"/>
    <property type="project" value="UniProtKB-SubCell"/>
</dbReference>
<dbReference type="Proteomes" id="UP000244911">
    <property type="component" value="Unassembled WGS sequence"/>
</dbReference>
<organism evidence="7 8">
    <name type="scientific">Aliiroseovarius pelagivivens</name>
    <dbReference type="NCBI Taxonomy" id="1639690"/>
    <lineage>
        <taxon>Bacteria</taxon>
        <taxon>Pseudomonadati</taxon>
        <taxon>Pseudomonadota</taxon>
        <taxon>Alphaproteobacteria</taxon>
        <taxon>Rhodobacterales</taxon>
        <taxon>Paracoccaceae</taxon>
        <taxon>Aliiroseovarius</taxon>
    </lineage>
</organism>
<feature type="domain" description="STAS" evidence="6">
    <location>
        <begin position="435"/>
        <end position="524"/>
    </location>
</feature>
<gene>
    <name evidence="7" type="primary">bicA</name>
    <name evidence="7" type="ORF">ALP8811_00572</name>
</gene>
<proteinExistence type="predicted"/>
<feature type="transmembrane region" description="Helical" evidence="5">
    <location>
        <begin position="61"/>
        <end position="78"/>
    </location>
</feature>
<protein>
    <submittedName>
        <fullName evidence="7">Bicarbonate transporter BicA</fullName>
    </submittedName>
</protein>
<dbReference type="InterPro" id="IPR052706">
    <property type="entry name" value="Membrane-Transporter-like"/>
</dbReference>
<dbReference type="PANTHER" id="PTHR43310">
    <property type="entry name" value="SULFATE TRANSPORTER YBAR-RELATED"/>
    <property type="match status" value="1"/>
</dbReference>
<keyword evidence="4 5" id="KW-0472">Membrane</keyword>
<dbReference type="InterPro" id="IPR011547">
    <property type="entry name" value="SLC26A/SulP_dom"/>
</dbReference>
<dbReference type="Pfam" id="PF01740">
    <property type="entry name" value="STAS"/>
    <property type="match status" value="1"/>
</dbReference>
<dbReference type="OrthoDB" id="9771198at2"/>
<dbReference type="Pfam" id="PF00916">
    <property type="entry name" value="Sulfate_transp"/>
    <property type="match status" value="1"/>
</dbReference>
<feature type="transmembrane region" description="Helical" evidence="5">
    <location>
        <begin position="205"/>
        <end position="224"/>
    </location>
</feature>
<dbReference type="InterPro" id="IPR036513">
    <property type="entry name" value="STAS_dom_sf"/>
</dbReference>
<feature type="transmembrane region" description="Helical" evidence="5">
    <location>
        <begin position="106"/>
        <end position="124"/>
    </location>
</feature>
<dbReference type="PANTHER" id="PTHR43310:SF1">
    <property type="entry name" value="SULFATE TRANSPORTER YBAR-RELATED"/>
    <property type="match status" value="1"/>
</dbReference>
<dbReference type="PROSITE" id="PS50801">
    <property type="entry name" value="STAS"/>
    <property type="match status" value="1"/>
</dbReference>
<comment type="subcellular location">
    <subcellularLocation>
        <location evidence="1">Membrane</location>
        <topology evidence="1">Multi-pass membrane protein</topology>
    </subcellularLocation>
</comment>
<feature type="transmembrane region" description="Helical" evidence="5">
    <location>
        <begin position="367"/>
        <end position="386"/>
    </location>
</feature>
<feature type="transmembrane region" description="Helical" evidence="5">
    <location>
        <begin position="175"/>
        <end position="198"/>
    </location>
</feature>